<evidence type="ECO:0000313" key="2">
    <source>
        <dbReference type="EMBL" id="KIM20191.1"/>
    </source>
</evidence>
<dbReference type="EMBL" id="KN824463">
    <property type="protein sequence ID" value="KIM20191.1"/>
    <property type="molecule type" value="Genomic_DNA"/>
</dbReference>
<sequence>GASDGRSSVLEGKEGEAYGMPQGPPLAHAPGGRGYEGVKVTIDREVDYQGRQ</sequence>
<reference evidence="2 3" key="1">
    <citation type="submission" date="2014-04" db="EMBL/GenBank/DDBJ databases">
        <authorList>
            <consortium name="DOE Joint Genome Institute"/>
            <person name="Kuo A."/>
            <person name="Zuccaro A."/>
            <person name="Kohler A."/>
            <person name="Nagy L.G."/>
            <person name="Floudas D."/>
            <person name="Copeland A."/>
            <person name="Barry K.W."/>
            <person name="Cichocki N."/>
            <person name="Veneault-Fourrey C."/>
            <person name="LaButti K."/>
            <person name="Lindquist E.A."/>
            <person name="Lipzen A."/>
            <person name="Lundell T."/>
            <person name="Morin E."/>
            <person name="Murat C."/>
            <person name="Sun H."/>
            <person name="Tunlid A."/>
            <person name="Henrissat B."/>
            <person name="Grigoriev I.V."/>
            <person name="Hibbett D.S."/>
            <person name="Martin F."/>
            <person name="Nordberg H.P."/>
            <person name="Cantor M.N."/>
            <person name="Hua S.X."/>
        </authorList>
    </citation>
    <scope>NUCLEOTIDE SEQUENCE [LARGE SCALE GENOMIC DNA]</scope>
    <source>
        <strain evidence="2 3">MAFF 305830</strain>
    </source>
</reference>
<dbReference type="HOGENOM" id="CLU_3093229_0_0_1"/>
<evidence type="ECO:0000256" key="1">
    <source>
        <dbReference type="SAM" id="MobiDB-lite"/>
    </source>
</evidence>
<keyword evidence="3" id="KW-1185">Reference proteome</keyword>
<protein>
    <submittedName>
        <fullName evidence="2">Uncharacterized protein</fullName>
    </submittedName>
</protein>
<organism evidence="2 3">
    <name type="scientific">Serendipita vermifera MAFF 305830</name>
    <dbReference type="NCBI Taxonomy" id="933852"/>
    <lineage>
        <taxon>Eukaryota</taxon>
        <taxon>Fungi</taxon>
        <taxon>Dikarya</taxon>
        <taxon>Basidiomycota</taxon>
        <taxon>Agaricomycotina</taxon>
        <taxon>Agaricomycetes</taxon>
        <taxon>Sebacinales</taxon>
        <taxon>Serendipitaceae</taxon>
        <taxon>Serendipita</taxon>
    </lineage>
</organism>
<dbReference type="AlphaFoldDB" id="A0A0C3ALQ0"/>
<feature type="region of interest" description="Disordered" evidence="1">
    <location>
        <begin position="1"/>
        <end position="38"/>
    </location>
</feature>
<evidence type="ECO:0000313" key="3">
    <source>
        <dbReference type="Proteomes" id="UP000054097"/>
    </source>
</evidence>
<reference evidence="3" key="2">
    <citation type="submission" date="2015-01" db="EMBL/GenBank/DDBJ databases">
        <title>Evolutionary Origins and Diversification of the Mycorrhizal Mutualists.</title>
        <authorList>
            <consortium name="DOE Joint Genome Institute"/>
            <consortium name="Mycorrhizal Genomics Consortium"/>
            <person name="Kohler A."/>
            <person name="Kuo A."/>
            <person name="Nagy L.G."/>
            <person name="Floudas D."/>
            <person name="Copeland A."/>
            <person name="Barry K.W."/>
            <person name="Cichocki N."/>
            <person name="Veneault-Fourrey C."/>
            <person name="LaButti K."/>
            <person name="Lindquist E.A."/>
            <person name="Lipzen A."/>
            <person name="Lundell T."/>
            <person name="Morin E."/>
            <person name="Murat C."/>
            <person name="Riley R."/>
            <person name="Ohm R."/>
            <person name="Sun H."/>
            <person name="Tunlid A."/>
            <person name="Henrissat B."/>
            <person name="Grigoriev I.V."/>
            <person name="Hibbett D.S."/>
            <person name="Martin F."/>
        </authorList>
    </citation>
    <scope>NUCLEOTIDE SEQUENCE [LARGE SCALE GENOMIC DNA]</scope>
    <source>
        <strain evidence="3">MAFF 305830</strain>
    </source>
</reference>
<accession>A0A0C3ALQ0</accession>
<dbReference type="OrthoDB" id="2626017at2759"/>
<dbReference type="Proteomes" id="UP000054097">
    <property type="component" value="Unassembled WGS sequence"/>
</dbReference>
<name>A0A0C3ALQ0_SERVB</name>
<proteinExistence type="predicted"/>
<gene>
    <name evidence="2" type="ORF">M408DRAFT_30565</name>
</gene>
<feature type="non-terminal residue" evidence="2">
    <location>
        <position position="1"/>
    </location>
</feature>